<dbReference type="Proteomes" id="UP001580346">
    <property type="component" value="Unassembled WGS sequence"/>
</dbReference>
<gene>
    <name evidence="1" type="ORF">ACE41H_21450</name>
</gene>
<accession>A0ABV5AYQ1</accession>
<protein>
    <submittedName>
        <fullName evidence="1">YolD-like family protein</fullName>
    </submittedName>
</protein>
<dbReference type="Pfam" id="PF08863">
    <property type="entry name" value="YolD"/>
    <property type="match status" value="1"/>
</dbReference>
<dbReference type="InterPro" id="IPR014962">
    <property type="entry name" value="YolD"/>
</dbReference>
<keyword evidence="2" id="KW-1185">Reference proteome</keyword>
<proteinExistence type="predicted"/>
<dbReference type="EMBL" id="JBHHMI010000029">
    <property type="protein sequence ID" value="MFB5269330.1"/>
    <property type="molecule type" value="Genomic_DNA"/>
</dbReference>
<evidence type="ECO:0000313" key="1">
    <source>
        <dbReference type="EMBL" id="MFB5269330.1"/>
    </source>
</evidence>
<dbReference type="RefSeq" id="WP_375357602.1">
    <property type="nucleotide sequence ID" value="NZ_JBHHMI010000029.1"/>
</dbReference>
<evidence type="ECO:0000313" key="2">
    <source>
        <dbReference type="Proteomes" id="UP001580346"/>
    </source>
</evidence>
<dbReference type="PANTHER" id="PTHR40051:SF1">
    <property type="entry name" value="YOLD-LIKE FAMILY PROTEIN"/>
    <property type="match status" value="1"/>
</dbReference>
<sequence length="106" mass="12530">MNDRGHKKWTALMLPEHKERIQRWVQSQNDISMPILEEDQLQEINELVMFSMAEQRIIEVVYFQNKRLMSATGIIKHCDPLTGILVLNQDEYTEKIAFSSIKQVRL</sequence>
<organism evidence="1 2">
    <name type="scientific">Paenibacillus enshidis</name>
    <dbReference type="NCBI Taxonomy" id="1458439"/>
    <lineage>
        <taxon>Bacteria</taxon>
        <taxon>Bacillati</taxon>
        <taxon>Bacillota</taxon>
        <taxon>Bacilli</taxon>
        <taxon>Bacillales</taxon>
        <taxon>Paenibacillaceae</taxon>
        <taxon>Paenibacillus</taxon>
    </lineage>
</organism>
<reference evidence="1 2" key="1">
    <citation type="submission" date="2024-09" db="EMBL/GenBank/DDBJ databases">
        <title>Paenibacillus zeirhizospherea sp. nov., isolated from surface of the maize (Zea mays) roots in a horticulture field, Hungary.</title>
        <authorList>
            <person name="Marton D."/>
            <person name="Farkas M."/>
            <person name="Bedics A."/>
            <person name="Toth E."/>
            <person name="Tancsics A."/>
            <person name="Boka K."/>
            <person name="Maroti G."/>
            <person name="Kriszt B."/>
            <person name="Cserhati M."/>
        </authorList>
    </citation>
    <scope>NUCLEOTIDE SEQUENCE [LARGE SCALE GENOMIC DNA]</scope>
    <source>
        <strain evidence="1 2">KCTC 33519</strain>
    </source>
</reference>
<name>A0ABV5AYQ1_9BACL</name>
<comment type="caution">
    <text evidence="1">The sequence shown here is derived from an EMBL/GenBank/DDBJ whole genome shotgun (WGS) entry which is preliminary data.</text>
</comment>
<dbReference type="PANTHER" id="PTHR40051">
    <property type="entry name" value="IG HYPOTHETICAL 15966"/>
    <property type="match status" value="1"/>
</dbReference>